<dbReference type="EnsemblMetazoa" id="XM_030981364">
    <property type="protein sequence ID" value="XP_030837224"/>
    <property type="gene ID" value="LOC105444864"/>
</dbReference>
<feature type="compositionally biased region" description="Polar residues" evidence="1">
    <location>
        <begin position="165"/>
        <end position="181"/>
    </location>
</feature>
<dbReference type="GeneID" id="105444864"/>
<feature type="compositionally biased region" description="Polar residues" evidence="1">
    <location>
        <begin position="136"/>
        <end position="148"/>
    </location>
</feature>
<feature type="region of interest" description="Disordered" evidence="1">
    <location>
        <begin position="120"/>
        <end position="181"/>
    </location>
</feature>
<name>A0A7M7NND1_STRPU</name>
<feature type="compositionally biased region" description="Basic and acidic residues" evidence="1">
    <location>
        <begin position="149"/>
        <end position="163"/>
    </location>
</feature>
<reference evidence="3" key="1">
    <citation type="submission" date="2015-02" db="EMBL/GenBank/DDBJ databases">
        <title>Genome sequencing for Strongylocentrotus purpuratus.</title>
        <authorList>
            <person name="Murali S."/>
            <person name="Liu Y."/>
            <person name="Vee V."/>
            <person name="English A."/>
            <person name="Wang M."/>
            <person name="Skinner E."/>
            <person name="Han Y."/>
            <person name="Muzny D.M."/>
            <person name="Worley K.C."/>
            <person name="Gibbs R.A."/>
        </authorList>
    </citation>
    <scope>NUCLEOTIDE SEQUENCE</scope>
</reference>
<evidence type="ECO:0000313" key="3">
    <source>
        <dbReference type="Proteomes" id="UP000007110"/>
    </source>
</evidence>
<evidence type="ECO:0000256" key="1">
    <source>
        <dbReference type="SAM" id="MobiDB-lite"/>
    </source>
</evidence>
<protein>
    <submittedName>
        <fullName evidence="2">Uncharacterized protein</fullName>
    </submittedName>
</protein>
<dbReference type="Proteomes" id="UP000007110">
    <property type="component" value="Unassembled WGS sequence"/>
</dbReference>
<organism evidence="2 3">
    <name type="scientific">Strongylocentrotus purpuratus</name>
    <name type="common">Purple sea urchin</name>
    <dbReference type="NCBI Taxonomy" id="7668"/>
    <lineage>
        <taxon>Eukaryota</taxon>
        <taxon>Metazoa</taxon>
        <taxon>Echinodermata</taxon>
        <taxon>Eleutherozoa</taxon>
        <taxon>Echinozoa</taxon>
        <taxon>Echinoidea</taxon>
        <taxon>Euechinoidea</taxon>
        <taxon>Echinacea</taxon>
        <taxon>Camarodonta</taxon>
        <taxon>Echinidea</taxon>
        <taxon>Strongylocentrotidae</taxon>
        <taxon>Strongylocentrotus</taxon>
    </lineage>
</organism>
<reference evidence="2" key="2">
    <citation type="submission" date="2021-01" db="UniProtKB">
        <authorList>
            <consortium name="EnsemblMetazoa"/>
        </authorList>
    </citation>
    <scope>IDENTIFICATION</scope>
</reference>
<keyword evidence="3" id="KW-1185">Reference proteome</keyword>
<sequence length="643" mass="72559">MIDVFERESSTDWPPGRYVFDPKVWEPATSLEDYEHFERFEEGTRRDDSLNDCRFVAFQDDGDEDGDFVDCSSSIGDTHSDDDSFLTCDEDDVSISCDAFHDDPGVRCAFIDSQEDMSWNHADSVETSPKPVAQFSHGTSSDEQYSQSTKDKERAPTDMDRTATKLHSQQSGSEIPQSNSWSEERIVTLSSDAATHPTTQVGVSLMNDPAFCAEHLVPIEDGITDLCAALDAISTTKDHDCPARETVEDLSGEAGVGQENNQRPPKTWRRLCAGQENIFIIEQDEPMREDVHISITPGREIDTLSAELLQSLSDVEGDIAEEDALFQYASMVFSSPACLNASFRQTGPNEVNGLNIDLKAARRAFGVISKNDKLLERLSDVISVDLCTSIPQSTPHVEALQFIFILMECPVFSNPHRHWGRRALAAAERLLGFLHTASQAAYNNSKSATPARWWKFEPMSFQRTITAYRMSLTTLFNDGALLEKELDNFRSNLRVLSYLNEINLQQDILSIQTFYIQDLDKVWKHPPPPLQKFSWASYPFLIDLEMKTEMIECHNISKQDDAMEQEISLNPVLELCSNLGMPLYHVYINIDVNRDDIFGRSVRDQLAEMLTFPRSKLQKPFMVNFMDETGIDWGALSMVSGYC</sequence>
<accession>A0A7M7NND1</accession>
<evidence type="ECO:0000313" key="2">
    <source>
        <dbReference type="EnsemblMetazoa" id="XP_030837224"/>
    </source>
</evidence>
<dbReference type="KEGG" id="spu:105444864"/>
<proteinExistence type="predicted"/>
<dbReference type="AlphaFoldDB" id="A0A7M7NND1"/>
<dbReference type="RefSeq" id="XP_030837224.1">
    <property type="nucleotide sequence ID" value="XM_030981364.1"/>
</dbReference>
<dbReference type="InParanoid" id="A0A7M7NND1"/>